<dbReference type="Proteomes" id="UP000092154">
    <property type="component" value="Unassembled WGS sequence"/>
</dbReference>
<evidence type="ECO:0000256" key="3">
    <source>
        <dbReference type="ARBA" id="ARBA00022801"/>
    </source>
</evidence>
<reference evidence="7 8" key="1">
    <citation type="submission" date="2016-06" db="EMBL/GenBank/DDBJ databases">
        <title>Comparative genomics of the ectomycorrhizal sister species Rhizopogon vinicolor and Rhizopogon vesiculosus (Basidiomycota: Boletales) reveals a divergence of the mating type B locus.</title>
        <authorList>
            <consortium name="DOE Joint Genome Institute"/>
            <person name="Mujic A.B."/>
            <person name="Kuo A."/>
            <person name="Tritt A."/>
            <person name="Lipzen A."/>
            <person name="Chen C."/>
            <person name="Johnson J."/>
            <person name="Sharma A."/>
            <person name="Barry K."/>
            <person name="Grigoriev I.V."/>
            <person name="Spatafora J.W."/>
        </authorList>
    </citation>
    <scope>NUCLEOTIDE SEQUENCE [LARGE SCALE GENOMIC DNA]</scope>
    <source>
        <strain evidence="7 8">AM-OR11-026</strain>
    </source>
</reference>
<dbReference type="InterPro" id="IPR033453">
    <property type="entry name" value="Glyco_hydro_30_TIM-barrel"/>
</dbReference>
<dbReference type="InterPro" id="IPR013780">
    <property type="entry name" value="Glyco_hydro_b"/>
</dbReference>
<dbReference type="Gene3D" id="3.20.20.80">
    <property type="entry name" value="Glycosidases"/>
    <property type="match status" value="1"/>
</dbReference>
<dbReference type="GO" id="GO:0006680">
    <property type="term" value="P:glucosylceramide catabolic process"/>
    <property type="evidence" value="ECO:0007669"/>
    <property type="project" value="TreeGrafter"/>
</dbReference>
<dbReference type="EMBL" id="KV448356">
    <property type="protein sequence ID" value="OAX37371.1"/>
    <property type="molecule type" value="Genomic_DNA"/>
</dbReference>
<dbReference type="AlphaFoldDB" id="A0A1B7MXV0"/>
<gene>
    <name evidence="7" type="ORF">K503DRAFT_771573</name>
</gene>
<dbReference type="Gene3D" id="2.60.40.1180">
    <property type="entry name" value="Golgi alpha-mannosidase II"/>
    <property type="match status" value="1"/>
</dbReference>
<proteinExistence type="inferred from homology"/>
<keyword evidence="4" id="KW-0326">Glycosidase</keyword>
<dbReference type="InterPro" id="IPR001139">
    <property type="entry name" value="Glyco_hydro_30"/>
</dbReference>
<feature type="signal peptide" evidence="5">
    <location>
        <begin position="1"/>
        <end position="19"/>
    </location>
</feature>
<evidence type="ECO:0000259" key="6">
    <source>
        <dbReference type="Pfam" id="PF02055"/>
    </source>
</evidence>
<name>A0A1B7MXV0_9AGAM</name>
<dbReference type="PANTHER" id="PTHR11069:SF23">
    <property type="entry name" value="LYSOSOMAL ACID GLUCOSYLCERAMIDASE"/>
    <property type="match status" value="1"/>
</dbReference>
<organism evidence="7 8">
    <name type="scientific">Rhizopogon vinicolor AM-OR11-026</name>
    <dbReference type="NCBI Taxonomy" id="1314800"/>
    <lineage>
        <taxon>Eukaryota</taxon>
        <taxon>Fungi</taxon>
        <taxon>Dikarya</taxon>
        <taxon>Basidiomycota</taxon>
        <taxon>Agaricomycotina</taxon>
        <taxon>Agaricomycetes</taxon>
        <taxon>Agaricomycetidae</taxon>
        <taxon>Boletales</taxon>
        <taxon>Suillineae</taxon>
        <taxon>Rhizopogonaceae</taxon>
        <taxon>Rhizopogon</taxon>
    </lineage>
</organism>
<keyword evidence="8" id="KW-1185">Reference proteome</keyword>
<evidence type="ECO:0000256" key="2">
    <source>
        <dbReference type="ARBA" id="ARBA00022729"/>
    </source>
</evidence>
<dbReference type="OrthoDB" id="2160638at2759"/>
<keyword evidence="2 5" id="KW-0732">Signal</keyword>
<dbReference type="InterPro" id="IPR017853">
    <property type="entry name" value="GH"/>
</dbReference>
<dbReference type="SUPFAM" id="SSF51445">
    <property type="entry name" value="(Trans)glycosidases"/>
    <property type="match status" value="1"/>
</dbReference>
<keyword evidence="3 4" id="KW-0378">Hydrolase</keyword>
<dbReference type="InParanoid" id="A0A1B7MXV0"/>
<dbReference type="GO" id="GO:0016020">
    <property type="term" value="C:membrane"/>
    <property type="evidence" value="ECO:0007669"/>
    <property type="project" value="GOC"/>
</dbReference>
<dbReference type="PANTHER" id="PTHR11069">
    <property type="entry name" value="GLUCOSYLCERAMIDASE"/>
    <property type="match status" value="1"/>
</dbReference>
<evidence type="ECO:0000313" key="8">
    <source>
        <dbReference type="Proteomes" id="UP000092154"/>
    </source>
</evidence>
<dbReference type="Pfam" id="PF02055">
    <property type="entry name" value="Glyco_hydro_30"/>
    <property type="match status" value="1"/>
</dbReference>
<feature type="domain" description="Glycosyl hydrolase family 30 TIM-barrel" evidence="6">
    <location>
        <begin position="67"/>
        <end position="322"/>
    </location>
</feature>
<evidence type="ECO:0000256" key="1">
    <source>
        <dbReference type="ARBA" id="ARBA00005382"/>
    </source>
</evidence>
<dbReference type="STRING" id="1314800.A0A1B7MXV0"/>
<dbReference type="GO" id="GO:0004348">
    <property type="term" value="F:glucosylceramidase activity"/>
    <property type="evidence" value="ECO:0007669"/>
    <property type="project" value="InterPro"/>
</dbReference>
<evidence type="ECO:0000313" key="7">
    <source>
        <dbReference type="EMBL" id="OAX37371.1"/>
    </source>
</evidence>
<sequence>MLRSLQIFAHLLLLQAVASQQIQDIWQTTSDGKMLFTYSQPTINFVTPGTIGSADIVVNDSSVYQTVYGFGASLTDSSAELLNNLKTQNSGSYWQLMDYLFNATDGANSAGFSYIRVPLGASDFSTDTYSYAATSGDTSLNDFDINAAPSDVFTVLQDILSINNMARVHIVPWSPPGWMKSGGSMGGGSLNTQYINTMAVYLLKSIQAFSSKGIPVYAVSVQNEPENSDPTYPSCSMLVTTEAQIGLALRTLLNNNGFSGVKIIGYEHNWVDAANYPVQLMQQAGSAFNGVSFHCYQGSVSAQAAFTSQYPDKEVYLTECSGTLGTDWWTDIKWYMDNLFIGSIGYGSSSGLMWNLALDGTGQPLLPGTDSCGGGGCRGVVQINSDGSWSVNQEFYSMAQASKAILPRDIGGPWGQRIGVSVGGSLASALVVGAYTTGRVLSSDWNRYSIVVLNSDDSASTTLNPQPVNATIEFRGMQASYTFPVGVTTLWWYASGVAESGTLLPRATGKARCRTMRHATITS</sequence>
<protein>
    <submittedName>
        <fullName evidence="7">Glycoside hydrolase family 30 protein</fullName>
    </submittedName>
</protein>
<evidence type="ECO:0000256" key="4">
    <source>
        <dbReference type="RuleBase" id="RU361188"/>
    </source>
</evidence>
<accession>A0A1B7MXV0</accession>
<feature type="chain" id="PRO_5008597654" evidence="5">
    <location>
        <begin position="20"/>
        <end position="523"/>
    </location>
</feature>
<comment type="similarity">
    <text evidence="1 4">Belongs to the glycosyl hydrolase 30 family.</text>
</comment>
<evidence type="ECO:0000256" key="5">
    <source>
        <dbReference type="SAM" id="SignalP"/>
    </source>
</evidence>